<evidence type="ECO:0000313" key="7">
    <source>
        <dbReference type="EMBL" id="PZO20700.1"/>
    </source>
</evidence>
<evidence type="ECO:0000313" key="8">
    <source>
        <dbReference type="Proteomes" id="UP000249354"/>
    </source>
</evidence>
<feature type="transmembrane region" description="Helical" evidence="6">
    <location>
        <begin position="190"/>
        <end position="209"/>
    </location>
</feature>
<evidence type="ECO:0000256" key="6">
    <source>
        <dbReference type="SAM" id="Phobius"/>
    </source>
</evidence>
<feature type="transmembrane region" description="Helical" evidence="6">
    <location>
        <begin position="165"/>
        <end position="183"/>
    </location>
</feature>
<feature type="transmembrane region" description="Helical" evidence="6">
    <location>
        <begin position="417"/>
        <end position="434"/>
    </location>
</feature>
<dbReference type="AlphaFoldDB" id="A0A2W4UN56"/>
<dbReference type="InterPro" id="IPR044644">
    <property type="entry name" value="DinF-like"/>
</dbReference>
<sequence length="467" mass="50238">MATSPKLAQRLVQQTVTTLSQPFSAKHLPLPVIGDWLVPFSQLAIANTLSNLMVPLAGLIDTAFLGHLSDIRYLNGVALATVIFNVIYWSFNFFRMGTTGPTAQALGKGDLDEVWLIVVRNSLLALGTGLAVWLLRSPISTAGFALLQTGPDVRLAAMDFYNGRIVGAPAVLLNYVLLGWLLGRSKGKQVVVLAVVGNGSNIVLDYWFIRQLGLESYGAGFATALSQYIMLAMGIGLVISDGIPWERWAAIKTRLWQPAALMSVFNLNRDILVRTFALVIAMSLFTNFSSGLGDTILGVNALLIQVVLMSAYFMDGIALAVESYAGQFYGNQSKGDLYGLLLLGIGGSVVLGSAIALFLIFVPTAFFPLLTNHAILLDTISDYIIWLLPVLSFGGVAFTLDGYFLGLTNGRVLRNSTLIAALIGFLPLAVIARYLALPHLLWLALAALMVTRALTLLRKVPATVSTG</sequence>
<comment type="subcellular location">
    <subcellularLocation>
        <location evidence="1">Membrane</location>
        <topology evidence="1">Multi-pass membrane protein</topology>
    </subcellularLocation>
</comment>
<feature type="transmembrane region" description="Helical" evidence="6">
    <location>
        <begin position="302"/>
        <end position="325"/>
    </location>
</feature>
<evidence type="ECO:0000256" key="2">
    <source>
        <dbReference type="ARBA" id="ARBA00010199"/>
    </source>
</evidence>
<reference evidence="7 8" key="2">
    <citation type="submission" date="2018-06" db="EMBL/GenBank/DDBJ databases">
        <title>Metagenomic assembly of (sub)arctic Cyanobacteria and their associated microbiome from non-axenic cultures.</title>
        <authorList>
            <person name="Baurain D."/>
        </authorList>
    </citation>
    <scope>NUCLEOTIDE SEQUENCE [LARGE SCALE GENOMIC DNA]</scope>
    <source>
        <strain evidence="7">ULC129bin1</strain>
    </source>
</reference>
<gene>
    <name evidence="7" type="ORF">DCF25_06275</name>
</gene>
<dbReference type="InterPro" id="IPR002528">
    <property type="entry name" value="MATE_fam"/>
</dbReference>
<evidence type="ECO:0000256" key="3">
    <source>
        <dbReference type="ARBA" id="ARBA00022692"/>
    </source>
</evidence>
<dbReference type="GO" id="GO:0005886">
    <property type="term" value="C:plasma membrane"/>
    <property type="evidence" value="ECO:0007669"/>
    <property type="project" value="TreeGrafter"/>
</dbReference>
<dbReference type="Proteomes" id="UP000249354">
    <property type="component" value="Unassembled WGS sequence"/>
</dbReference>
<evidence type="ECO:0000256" key="1">
    <source>
        <dbReference type="ARBA" id="ARBA00004141"/>
    </source>
</evidence>
<evidence type="ECO:0000256" key="4">
    <source>
        <dbReference type="ARBA" id="ARBA00022989"/>
    </source>
</evidence>
<comment type="caution">
    <text evidence="7">The sequence shown here is derived from an EMBL/GenBank/DDBJ whole genome shotgun (WGS) entry which is preliminary data.</text>
</comment>
<accession>A0A2W4UN56</accession>
<protein>
    <submittedName>
        <fullName evidence="7">MATE family efflux transporter</fullName>
    </submittedName>
</protein>
<organism evidence="7 8">
    <name type="scientific">Leptolyngbya foveolarum</name>
    <dbReference type="NCBI Taxonomy" id="47253"/>
    <lineage>
        <taxon>Bacteria</taxon>
        <taxon>Bacillati</taxon>
        <taxon>Cyanobacteriota</taxon>
        <taxon>Cyanophyceae</taxon>
        <taxon>Leptolyngbyales</taxon>
        <taxon>Leptolyngbyaceae</taxon>
        <taxon>Leptolyngbya group</taxon>
        <taxon>Leptolyngbya</taxon>
    </lineage>
</organism>
<feature type="transmembrane region" description="Helical" evidence="6">
    <location>
        <begin position="383"/>
        <end position="405"/>
    </location>
</feature>
<feature type="transmembrane region" description="Helical" evidence="6">
    <location>
        <begin position="114"/>
        <end position="135"/>
    </location>
</feature>
<proteinExistence type="inferred from homology"/>
<reference evidence="8" key="1">
    <citation type="submission" date="2018-04" db="EMBL/GenBank/DDBJ databases">
        <authorList>
            <person name="Cornet L."/>
        </authorList>
    </citation>
    <scope>NUCLEOTIDE SEQUENCE [LARGE SCALE GENOMIC DNA]</scope>
</reference>
<dbReference type="CDD" id="cd13136">
    <property type="entry name" value="MATE_DinF_like"/>
    <property type="match status" value="1"/>
</dbReference>
<evidence type="ECO:0000256" key="5">
    <source>
        <dbReference type="ARBA" id="ARBA00023136"/>
    </source>
</evidence>
<feature type="transmembrane region" description="Helical" evidence="6">
    <location>
        <begin position="337"/>
        <end position="363"/>
    </location>
</feature>
<feature type="transmembrane region" description="Helical" evidence="6">
    <location>
        <begin position="271"/>
        <end position="290"/>
    </location>
</feature>
<dbReference type="NCBIfam" id="TIGR00797">
    <property type="entry name" value="matE"/>
    <property type="match status" value="1"/>
</dbReference>
<keyword evidence="5 6" id="KW-0472">Membrane</keyword>
<dbReference type="EMBL" id="QBMC01000027">
    <property type="protein sequence ID" value="PZO20700.1"/>
    <property type="molecule type" value="Genomic_DNA"/>
</dbReference>
<comment type="similarity">
    <text evidence="2">Belongs to the multi antimicrobial extrusion (MATE) (TC 2.A.66.1) family.</text>
</comment>
<keyword evidence="4 6" id="KW-1133">Transmembrane helix</keyword>
<name>A0A2W4UN56_9CYAN</name>
<dbReference type="GO" id="GO:0015297">
    <property type="term" value="F:antiporter activity"/>
    <property type="evidence" value="ECO:0007669"/>
    <property type="project" value="InterPro"/>
</dbReference>
<dbReference type="Pfam" id="PF01554">
    <property type="entry name" value="MatE"/>
    <property type="match status" value="2"/>
</dbReference>
<feature type="transmembrane region" description="Helical" evidence="6">
    <location>
        <begin position="73"/>
        <end position="94"/>
    </location>
</feature>
<dbReference type="PANTHER" id="PTHR42893">
    <property type="entry name" value="PROTEIN DETOXIFICATION 44, CHLOROPLASTIC-RELATED"/>
    <property type="match status" value="1"/>
</dbReference>
<dbReference type="GO" id="GO:0042910">
    <property type="term" value="F:xenobiotic transmembrane transporter activity"/>
    <property type="evidence" value="ECO:0007669"/>
    <property type="project" value="InterPro"/>
</dbReference>
<keyword evidence="3 6" id="KW-0812">Transmembrane</keyword>
<dbReference type="PANTHER" id="PTHR42893:SF46">
    <property type="entry name" value="PROTEIN DETOXIFICATION 44, CHLOROPLASTIC"/>
    <property type="match status" value="1"/>
</dbReference>
<feature type="transmembrane region" description="Helical" evidence="6">
    <location>
        <begin position="440"/>
        <end position="457"/>
    </location>
</feature>